<comment type="caution">
    <text evidence="2">The sequence shown here is derived from an EMBL/GenBank/DDBJ whole genome shotgun (WGS) entry which is preliminary data.</text>
</comment>
<evidence type="ECO:0008006" key="4">
    <source>
        <dbReference type="Google" id="ProtNLM"/>
    </source>
</evidence>
<accession>A0ABV0FXG7</accession>
<evidence type="ECO:0000313" key="3">
    <source>
        <dbReference type="Proteomes" id="UP001495147"/>
    </source>
</evidence>
<dbReference type="RefSeq" id="WP_347703443.1">
    <property type="nucleotide sequence ID" value="NZ_JBDPZD010000001.1"/>
</dbReference>
<keyword evidence="3" id="KW-1185">Reference proteome</keyword>
<gene>
    <name evidence="2" type="ORF">ABDJ85_04010</name>
</gene>
<protein>
    <recommendedName>
        <fullName evidence="4">AP2 domain-containing protein</fullName>
    </recommendedName>
</protein>
<sequence>MNTRDVVIFSGERFEVPPCIQRIDHLSTHGWQLRYGGTKLYSDHSNDGSGARRALALAVKELLKRIATLPAPSRLRRTPSRRKQTDLPSGISGPVVRQRAGSRVRDCSFAVTLPRFGDTPQARSVYIGTENTYTPERYQEALLQAIALREKAEAAYQRAATRAKRAEALALKEQFKSLLTLAR</sequence>
<evidence type="ECO:0000313" key="2">
    <source>
        <dbReference type="EMBL" id="MEO3690619.1"/>
    </source>
</evidence>
<reference evidence="2 3" key="1">
    <citation type="submission" date="2024-05" db="EMBL/GenBank/DDBJ databases">
        <title>Roseateles sp. DJS-2-20 16S ribosomal RNA gene Genome sequencing and assembly.</title>
        <authorList>
            <person name="Woo H."/>
        </authorList>
    </citation>
    <scope>NUCLEOTIDE SEQUENCE [LARGE SCALE GENOMIC DNA]</scope>
    <source>
        <strain evidence="2 3">DJS-2-20</strain>
    </source>
</reference>
<name>A0ABV0FXG7_9BURK</name>
<dbReference type="EMBL" id="JBDPZD010000001">
    <property type="protein sequence ID" value="MEO3690619.1"/>
    <property type="molecule type" value="Genomic_DNA"/>
</dbReference>
<proteinExistence type="predicted"/>
<organism evidence="2 3">
    <name type="scientific">Roseateles paludis</name>
    <dbReference type="NCBI Taxonomy" id="3145238"/>
    <lineage>
        <taxon>Bacteria</taxon>
        <taxon>Pseudomonadati</taxon>
        <taxon>Pseudomonadota</taxon>
        <taxon>Betaproteobacteria</taxon>
        <taxon>Burkholderiales</taxon>
        <taxon>Sphaerotilaceae</taxon>
        <taxon>Roseateles</taxon>
    </lineage>
</organism>
<feature type="region of interest" description="Disordered" evidence="1">
    <location>
        <begin position="71"/>
        <end position="93"/>
    </location>
</feature>
<dbReference type="Proteomes" id="UP001495147">
    <property type="component" value="Unassembled WGS sequence"/>
</dbReference>
<evidence type="ECO:0000256" key="1">
    <source>
        <dbReference type="SAM" id="MobiDB-lite"/>
    </source>
</evidence>